<feature type="compositionally biased region" description="Pro residues" evidence="1">
    <location>
        <begin position="43"/>
        <end position="57"/>
    </location>
</feature>
<feature type="domain" description="Zinc finger CHCC-type" evidence="2">
    <location>
        <begin position="142"/>
        <end position="177"/>
    </location>
</feature>
<dbReference type="GO" id="GO:0005739">
    <property type="term" value="C:mitochondrion"/>
    <property type="evidence" value="ECO:0007669"/>
    <property type="project" value="GOC"/>
</dbReference>
<sequence length="231" mass="25232">MLQRTSLRALRAVAHRSTPTTTTTTTTTLRAASSRSTDNPVPANDPNPTKPHSPVPPITSNALATSSEGSGDFILQESPEKGEERRVMQAPNRGIIWSRSQKPRAEAMVGPRFEQTIMEDQPRPYAAIDLVHKQPVRWTKTRSVSCDGGGGPLGHPRIFINVDKPQICGCTYCGLPFAHEKNRRYLESLPSTSYPLEPTSDPAALPPSHITGKTGSTEPYQTNTGLPLEQR</sequence>
<dbReference type="STRING" id="329884.A0A4U0Y2B8"/>
<evidence type="ECO:0000313" key="3">
    <source>
        <dbReference type="EMBL" id="TKA83577.1"/>
    </source>
</evidence>
<keyword evidence="4" id="KW-1185">Reference proteome</keyword>
<protein>
    <submittedName>
        <fullName evidence="3">Lactobacillus shifted protein</fullName>
    </submittedName>
</protein>
<feature type="compositionally biased region" description="Polar residues" evidence="1">
    <location>
        <begin position="58"/>
        <end position="69"/>
    </location>
</feature>
<evidence type="ECO:0000259" key="2">
    <source>
        <dbReference type="Pfam" id="PF10276"/>
    </source>
</evidence>
<dbReference type="EMBL" id="NAJQ01000006">
    <property type="protein sequence ID" value="TKA83577.1"/>
    <property type="molecule type" value="Genomic_DNA"/>
</dbReference>
<accession>A0A4U0Y2B8</accession>
<dbReference type="PANTHER" id="PTHR13156:SF0">
    <property type="entry name" value="NADH DEHYDROGENASE [UBIQUINONE] IRON-SULFUR PROTEIN 6, MITOCHONDRIAL"/>
    <property type="match status" value="1"/>
</dbReference>
<feature type="compositionally biased region" description="Polar residues" evidence="1">
    <location>
        <begin position="211"/>
        <end position="225"/>
    </location>
</feature>
<dbReference type="Pfam" id="PF10276">
    <property type="entry name" value="zf-CHCC"/>
    <property type="match status" value="1"/>
</dbReference>
<feature type="region of interest" description="Disordered" evidence="1">
    <location>
        <begin position="13"/>
        <end position="87"/>
    </location>
</feature>
<dbReference type="OrthoDB" id="307899at2759"/>
<organism evidence="3 4">
    <name type="scientific">Friedmanniomyces simplex</name>
    <dbReference type="NCBI Taxonomy" id="329884"/>
    <lineage>
        <taxon>Eukaryota</taxon>
        <taxon>Fungi</taxon>
        <taxon>Dikarya</taxon>
        <taxon>Ascomycota</taxon>
        <taxon>Pezizomycotina</taxon>
        <taxon>Dothideomycetes</taxon>
        <taxon>Dothideomycetidae</taxon>
        <taxon>Mycosphaerellales</taxon>
        <taxon>Teratosphaeriaceae</taxon>
        <taxon>Friedmanniomyces</taxon>
    </lineage>
</organism>
<evidence type="ECO:0000256" key="1">
    <source>
        <dbReference type="SAM" id="MobiDB-lite"/>
    </source>
</evidence>
<dbReference type="Proteomes" id="UP000309340">
    <property type="component" value="Unassembled WGS sequence"/>
</dbReference>
<dbReference type="Gene3D" id="2.60.260.40">
    <property type="entry name" value="q5lls5 like domains"/>
    <property type="match status" value="1"/>
</dbReference>
<dbReference type="GO" id="GO:0006120">
    <property type="term" value="P:mitochondrial electron transport, NADH to ubiquinone"/>
    <property type="evidence" value="ECO:0007669"/>
    <property type="project" value="TreeGrafter"/>
</dbReference>
<proteinExistence type="predicted"/>
<dbReference type="FunFam" id="2.60.260.40:FF:000003">
    <property type="entry name" value="NADH dehydrogenase [ubiquinone] iron-sulfur protein 6, mitochondrial"/>
    <property type="match status" value="1"/>
</dbReference>
<reference evidence="3 4" key="1">
    <citation type="submission" date="2017-03" db="EMBL/GenBank/DDBJ databases">
        <title>Genomes of endolithic fungi from Antarctica.</title>
        <authorList>
            <person name="Coleine C."/>
            <person name="Masonjones S."/>
            <person name="Stajich J.E."/>
        </authorList>
    </citation>
    <scope>NUCLEOTIDE SEQUENCE [LARGE SCALE GENOMIC DNA]</scope>
    <source>
        <strain evidence="3 4">CCFEE 5184</strain>
    </source>
</reference>
<feature type="compositionally biased region" description="Low complexity" evidence="1">
    <location>
        <begin position="18"/>
        <end position="28"/>
    </location>
</feature>
<comment type="caution">
    <text evidence="3">The sequence shown here is derived from an EMBL/GenBank/DDBJ whole genome shotgun (WGS) entry which is preliminary data.</text>
</comment>
<name>A0A4U0Y2B8_9PEZI</name>
<evidence type="ECO:0000313" key="4">
    <source>
        <dbReference type="Proteomes" id="UP000309340"/>
    </source>
</evidence>
<gene>
    <name evidence="3" type="ORF">B0A55_00414</name>
</gene>
<feature type="region of interest" description="Disordered" evidence="1">
    <location>
        <begin position="190"/>
        <end position="231"/>
    </location>
</feature>
<feature type="compositionally biased region" description="Polar residues" evidence="1">
    <location>
        <begin position="29"/>
        <end position="39"/>
    </location>
</feature>
<feature type="compositionally biased region" description="Basic and acidic residues" evidence="1">
    <location>
        <begin position="78"/>
        <end position="87"/>
    </location>
</feature>
<dbReference type="InterPro" id="IPR019401">
    <property type="entry name" value="Znf_CHCC"/>
</dbReference>
<dbReference type="AlphaFoldDB" id="A0A4U0Y2B8"/>
<dbReference type="PANTHER" id="PTHR13156">
    <property type="entry name" value="NADH-UBIQUINONE OXIDOREDUCTASE 13 KD-A SUBUNIT"/>
    <property type="match status" value="1"/>
</dbReference>